<sequence length="156" mass="17715">MADMNMKFSETKIGDVFDDMVTKPSVVQKGTKIRQIIDLMIENPLSRKAYVVDADEKLLGMVNTETLLRLVGYRIGVRKSGGVAFYQFLRDSLKEEIDDIMTSVVPIKKDTMLTDAIELMVKQHLNDLPIVDENGKLIGEMISLNIFKKARDLFED</sequence>
<name>A0A8J8TEB5_9ARCH</name>
<dbReference type="AlphaFoldDB" id="A0A8J8TEB5"/>
<dbReference type="InterPro" id="IPR000644">
    <property type="entry name" value="CBS_dom"/>
</dbReference>
<accession>A0A8J8TEB5</accession>
<dbReference type="RefSeq" id="WP_020449228.1">
    <property type="nucleotide sequence ID" value="NZ_CAYAXV010000005.1"/>
</dbReference>
<dbReference type="SMART" id="SM00116">
    <property type="entry name" value="CBS"/>
    <property type="match status" value="2"/>
</dbReference>
<reference evidence="4" key="1">
    <citation type="submission" date="2016-03" db="EMBL/GenBank/DDBJ databases">
        <authorList>
            <person name="Borrel G."/>
            <person name="Mccann A."/>
            <person name="O'Toole P.W."/>
        </authorList>
    </citation>
    <scope>NUCLEOTIDE SEQUENCE</scope>
    <source>
        <strain evidence="4">183</strain>
    </source>
</reference>
<dbReference type="GeneID" id="41323762"/>
<dbReference type="InterPro" id="IPR046342">
    <property type="entry name" value="CBS_dom_sf"/>
</dbReference>
<dbReference type="OMA" id="MMIDNNI"/>
<feature type="domain" description="CBS" evidence="3">
    <location>
        <begin position="100"/>
        <end position="156"/>
    </location>
</feature>
<dbReference type="InterPro" id="IPR051257">
    <property type="entry name" value="Diverse_CBS-Domain"/>
</dbReference>
<dbReference type="Gene3D" id="3.10.580.10">
    <property type="entry name" value="CBS-domain"/>
    <property type="match status" value="1"/>
</dbReference>
<protein>
    <recommendedName>
        <fullName evidence="3">CBS domain-containing protein</fullName>
    </recommendedName>
</protein>
<evidence type="ECO:0000256" key="1">
    <source>
        <dbReference type="ARBA" id="ARBA00023122"/>
    </source>
</evidence>
<dbReference type="SUPFAM" id="SSF54631">
    <property type="entry name" value="CBS-domain pair"/>
    <property type="match status" value="1"/>
</dbReference>
<evidence type="ECO:0000313" key="5">
    <source>
        <dbReference type="Proteomes" id="UP000752814"/>
    </source>
</evidence>
<comment type="caution">
    <text evidence="4">The sequence shown here is derived from an EMBL/GenBank/DDBJ whole genome shotgun (WGS) entry which is preliminary data.</text>
</comment>
<dbReference type="PROSITE" id="PS51371">
    <property type="entry name" value="CBS"/>
    <property type="match status" value="2"/>
</dbReference>
<dbReference type="CDD" id="cd17785">
    <property type="entry name" value="CBS_pair_bac_arch"/>
    <property type="match status" value="1"/>
</dbReference>
<evidence type="ECO:0000256" key="2">
    <source>
        <dbReference type="PROSITE-ProRule" id="PRU00703"/>
    </source>
</evidence>
<organism evidence="4 5">
    <name type="scientific">Candidatus Methanomassiliicoccus intestinalis</name>
    <dbReference type="NCBI Taxonomy" id="1406512"/>
    <lineage>
        <taxon>Archaea</taxon>
        <taxon>Methanobacteriati</taxon>
        <taxon>Thermoplasmatota</taxon>
        <taxon>Thermoplasmata</taxon>
        <taxon>Methanomassiliicoccales</taxon>
        <taxon>Methanomassiliicoccaceae</taxon>
        <taxon>Methanomassiliicoccus</taxon>
    </lineage>
</organism>
<dbReference type="EMBL" id="LVVT01000014">
    <property type="protein sequence ID" value="TQS82832.1"/>
    <property type="molecule type" value="Genomic_DNA"/>
</dbReference>
<dbReference type="PANTHER" id="PTHR43080">
    <property type="entry name" value="CBS DOMAIN-CONTAINING PROTEIN CBSX3, MITOCHONDRIAL"/>
    <property type="match status" value="1"/>
</dbReference>
<dbReference type="Pfam" id="PF00571">
    <property type="entry name" value="CBS"/>
    <property type="match status" value="2"/>
</dbReference>
<gene>
    <name evidence="4" type="ORF">A3207_02475</name>
</gene>
<dbReference type="PANTHER" id="PTHR43080:SF2">
    <property type="entry name" value="CBS DOMAIN-CONTAINING PROTEIN"/>
    <property type="match status" value="1"/>
</dbReference>
<dbReference type="Proteomes" id="UP000752814">
    <property type="component" value="Unassembled WGS sequence"/>
</dbReference>
<keyword evidence="1 2" id="KW-0129">CBS domain</keyword>
<evidence type="ECO:0000259" key="3">
    <source>
        <dbReference type="PROSITE" id="PS51371"/>
    </source>
</evidence>
<feature type="domain" description="CBS" evidence="3">
    <location>
        <begin position="20"/>
        <end position="77"/>
    </location>
</feature>
<evidence type="ECO:0000313" key="4">
    <source>
        <dbReference type="EMBL" id="TQS82832.1"/>
    </source>
</evidence>
<proteinExistence type="predicted"/>